<keyword evidence="3" id="KW-1185">Reference proteome</keyword>
<proteinExistence type="predicted"/>
<comment type="caution">
    <text evidence="2">The sequence shown here is derived from an EMBL/GenBank/DDBJ whole genome shotgun (WGS) entry which is preliminary data.</text>
</comment>
<dbReference type="Proteomes" id="UP000308267">
    <property type="component" value="Unassembled WGS sequence"/>
</dbReference>
<dbReference type="AlphaFoldDB" id="A0A4S2LHA4"/>
<sequence>MVLTSGSYKPQRERTDAADDLPTSVSERCVGGEISGMSRPSASQIHLRGSLTMLIRFYPSKIFSSCRRLTRCGHSFRETR</sequence>
<evidence type="ECO:0000313" key="3">
    <source>
        <dbReference type="Proteomes" id="UP000308267"/>
    </source>
</evidence>
<gene>
    <name evidence="2" type="ORF">CRM22_008642</name>
</gene>
<dbReference type="EMBL" id="SJOL01008491">
    <property type="protein sequence ID" value="TGZ60229.1"/>
    <property type="molecule type" value="Genomic_DNA"/>
</dbReference>
<evidence type="ECO:0000313" key="2">
    <source>
        <dbReference type="EMBL" id="TGZ60229.1"/>
    </source>
</evidence>
<name>A0A4S2LHA4_OPIFE</name>
<organism evidence="2 3">
    <name type="scientific">Opisthorchis felineus</name>
    <dbReference type="NCBI Taxonomy" id="147828"/>
    <lineage>
        <taxon>Eukaryota</taxon>
        <taxon>Metazoa</taxon>
        <taxon>Spiralia</taxon>
        <taxon>Lophotrochozoa</taxon>
        <taxon>Platyhelminthes</taxon>
        <taxon>Trematoda</taxon>
        <taxon>Digenea</taxon>
        <taxon>Opisthorchiida</taxon>
        <taxon>Opisthorchiata</taxon>
        <taxon>Opisthorchiidae</taxon>
        <taxon>Opisthorchis</taxon>
    </lineage>
</organism>
<evidence type="ECO:0000256" key="1">
    <source>
        <dbReference type="SAM" id="MobiDB-lite"/>
    </source>
</evidence>
<accession>A0A4S2LHA4</accession>
<protein>
    <submittedName>
        <fullName evidence="2">Uncharacterized protein</fullName>
    </submittedName>
</protein>
<reference evidence="2 3" key="1">
    <citation type="journal article" date="2019" name="BMC Genomics">
        <title>New insights from Opisthorchis felineus genome: update on genomics of the epidemiologically important liver flukes.</title>
        <authorList>
            <person name="Ershov N.I."/>
            <person name="Mordvinov V.A."/>
            <person name="Prokhortchouk E.B."/>
            <person name="Pakharukova M.Y."/>
            <person name="Gunbin K.V."/>
            <person name="Ustyantsev K."/>
            <person name="Genaev M.A."/>
            <person name="Blinov A.G."/>
            <person name="Mazur A."/>
            <person name="Boulygina E."/>
            <person name="Tsygankova S."/>
            <person name="Khrameeva E."/>
            <person name="Chekanov N."/>
            <person name="Fan G."/>
            <person name="Xiao A."/>
            <person name="Zhang H."/>
            <person name="Xu X."/>
            <person name="Yang H."/>
            <person name="Solovyev V."/>
            <person name="Lee S.M."/>
            <person name="Liu X."/>
            <person name="Afonnikov D.A."/>
            <person name="Skryabin K.G."/>
        </authorList>
    </citation>
    <scope>NUCLEOTIDE SEQUENCE [LARGE SCALE GENOMIC DNA]</scope>
    <source>
        <strain evidence="2">AK-0245</strain>
        <tissue evidence="2">Whole organism</tissue>
    </source>
</reference>
<feature type="region of interest" description="Disordered" evidence="1">
    <location>
        <begin position="1"/>
        <end position="22"/>
    </location>
</feature>
<feature type="non-terminal residue" evidence="2">
    <location>
        <position position="80"/>
    </location>
</feature>